<feature type="binding site" evidence="9">
    <location>
        <position position="246"/>
    </location>
    <ligand>
        <name>[4Fe-4S] cluster</name>
        <dbReference type="ChEBI" id="CHEBI:49883"/>
        <label>1</label>
    </ligand>
</feature>
<keyword evidence="4 9" id="KW-0479">Metal-binding</keyword>
<comment type="subunit">
    <text evidence="9">Monomer.</text>
</comment>
<dbReference type="PROSITE" id="PS51379">
    <property type="entry name" value="4FE4S_FER_2"/>
    <property type="match status" value="1"/>
</dbReference>
<feature type="active site" description="Proton donor" evidence="9">
    <location>
        <position position="190"/>
    </location>
</feature>
<name>A0A1A8XKI3_9PROT</name>
<comment type="similarity">
    <text evidence="9">Belongs to the QueG family.</text>
</comment>
<dbReference type="Pfam" id="PF13484">
    <property type="entry name" value="Fer4_16"/>
    <property type="match status" value="1"/>
</dbReference>
<feature type="binding site" evidence="9">
    <location>
        <position position="303"/>
    </location>
    <ligand>
        <name>[4Fe-4S] cluster</name>
        <dbReference type="ChEBI" id="CHEBI:49883"/>
        <label>1</label>
    </ligand>
</feature>
<proteinExistence type="inferred from homology"/>
<evidence type="ECO:0000256" key="3">
    <source>
        <dbReference type="ARBA" id="ARBA00022694"/>
    </source>
</evidence>
<evidence type="ECO:0000256" key="1">
    <source>
        <dbReference type="ARBA" id="ARBA00022485"/>
    </source>
</evidence>
<dbReference type="GO" id="GO:0052693">
    <property type="term" value="F:epoxyqueuosine reductase activity"/>
    <property type="evidence" value="ECO:0007669"/>
    <property type="project" value="UniProtKB-UniRule"/>
</dbReference>
<feature type="binding site" evidence="9">
    <location>
        <position position="190"/>
    </location>
    <ligand>
        <name>cob(II)alamin</name>
        <dbReference type="ChEBI" id="CHEBI:16304"/>
    </ligand>
</feature>
<comment type="subcellular location">
    <subcellularLocation>
        <location evidence="9">Cytoplasm</location>
    </subcellularLocation>
</comment>
<dbReference type="Proteomes" id="UP000199169">
    <property type="component" value="Unassembled WGS sequence"/>
</dbReference>
<keyword evidence="8 9" id="KW-0411">Iron-sulfur</keyword>
<keyword evidence="12" id="KW-1185">Reference proteome</keyword>
<feature type="binding site" evidence="9">
    <location>
        <position position="253"/>
    </location>
    <ligand>
        <name>[4Fe-4S] cluster</name>
        <dbReference type="ChEBI" id="CHEBI:49883"/>
        <label>2</label>
    </ligand>
</feature>
<accession>A0A1A8XKI3</accession>
<evidence type="ECO:0000256" key="4">
    <source>
        <dbReference type="ARBA" id="ARBA00022723"/>
    </source>
</evidence>
<feature type="binding site" evidence="9">
    <location>
        <position position="296"/>
    </location>
    <ligand>
        <name>[4Fe-4S] cluster</name>
        <dbReference type="ChEBI" id="CHEBI:49883"/>
        <label>2</label>
    </ligand>
</feature>
<evidence type="ECO:0000256" key="7">
    <source>
        <dbReference type="ARBA" id="ARBA00023004"/>
    </source>
</evidence>
<dbReference type="STRING" id="1860102.ACCAA_260059"/>
<dbReference type="InterPro" id="IPR017896">
    <property type="entry name" value="4Fe4S_Fe-S-bd"/>
</dbReference>
<feature type="binding site" evidence="9">
    <location>
        <position position="243"/>
    </location>
    <ligand>
        <name>[4Fe-4S] cluster</name>
        <dbReference type="ChEBI" id="CHEBI:49883"/>
        <label>1</label>
    </ligand>
</feature>
<comment type="cofactor">
    <cofactor evidence="9">
        <name>cob(II)alamin</name>
        <dbReference type="ChEBI" id="CHEBI:16304"/>
    </cofactor>
</comment>
<feature type="domain" description="4Fe-4S ferredoxin-type" evidence="10">
    <location>
        <begin position="233"/>
        <end position="263"/>
    </location>
</feature>
<evidence type="ECO:0000313" key="11">
    <source>
        <dbReference type="EMBL" id="SBT05694.1"/>
    </source>
</evidence>
<comment type="cofactor">
    <cofactor evidence="9">
        <name>[4Fe-4S] cluster</name>
        <dbReference type="ChEBI" id="CHEBI:49883"/>
    </cofactor>
    <text evidence="9">Binds 2 [4Fe-4S] clusters per monomer.</text>
</comment>
<dbReference type="Pfam" id="PF08331">
    <property type="entry name" value="QueG_DUF1730"/>
    <property type="match status" value="1"/>
</dbReference>
<comment type="caution">
    <text evidence="9">Lacks conserved residue(s) required for the propagation of feature annotation.</text>
</comment>
<dbReference type="Gene3D" id="3.30.70.20">
    <property type="match status" value="1"/>
</dbReference>
<keyword evidence="5 9" id="KW-0671">Queuosine biosynthesis</keyword>
<feature type="binding site" evidence="9">
    <location>
        <position position="249"/>
    </location>
    <ligand>
        <name>[4Fe-4S] cluster</name>
        <dbReference type="ChEBI" id="CHEBI:49883"/>
        <label>1</label>
    </ligand>
</feature>
<evidence type="ECO:0000256" key="6">
    <source>
        <dbReference type="ARBA" id="ARBA00023002"/>
    </source>
</evidence>
<evidence type="ECO:0000256" key="8">
    <source>
        <dbReference type="ARBA" id="ARBA00023014"/>
    </source>
</evidence>
<keyword evidence="9" id="KW-0170">Cobalt</keyword>
<gene>
    <name evidence="11" type="primary">yjeS</name>
    <name evidence="9" type="synonym">queG</name>
    <name evidence="11" type="ORF">ACCAA_260059</name>
</gene>
<dbReference type="GO" id="GO:0051539">
    <property type="term" value="F:4 iron, 4 sulfur cluster binding"/>
    <property type="evidence" value="ECO:0007669"/>
    <property type="project" value="UniProtKB-KW"/>
</dbReference>
<keyword evidence="7 9" id="KW-0408">Iron</keyword>
<dbReference type="InterPro" id="IPR017900">
    <property type="entry name" value="4Fe4S_Fe_S_CS"/>
</dbReference>
<keyword evidence="9" id="KW-0846">Cobalamin</keyword>
<dbReference type="FunFam" id="3.30.70.20:FF:000017">
    <property type="entry name" value="Epoxyqueuosine reductase"/>
    <property type="match status" value="1"/>
</dbReference>
<dbReference type="GO" id="GO:0046872">
    <property type="term" value="F:metal ion binding"/>
    <property type="evidence" value="ECO:0007669"/>
    <property type="project" value="UniProtKB-KW"/>
</dbReference>
<feature type="binding site" evidence="9">
    <location>
        <position position="271"/>
    </location>
    <ligand>
        <name>cob(II)alamin</name>
        <dbReference type="ChEBI" id="CHEBI:16304"/>
    </ligand>
</feature>
<dbReference type="GO" id="GO:0008616">
    <property type="term" value="P:tRNA queuosine(34) biosynthetic process"/>
    <property type="evidence" value="ECO:0007669"/>
    <property type="project" value="UniProtKB-UniRule"/>
</dbReference>
<evidence type="ECO:0000256" key="9">
    <source>
        <dbReference type="HAMAP-Rule" id="MF_00916"/>
    </source>
</evidence>
<feature type="binding site" evidence="9">
    <location>
        <position position="107"/>
    </location>
    <ligand>
        <name>cob(II)alamin</name>
        <dbReference type="ChEBI" id="CHEBI:16304"/>
    </ligand>
</feature>
<feature type="binding site" evidence="9">
    <location>
        <begin position="296"/>
        <end position="297"/>
    </location>
    <ligand>
        <name>cob(II)alamin</name>
        <dbReference type="ChEBI" id="CHEBI:16304"/>
    </ligand>
</feature>
<feature type="binding site" evidence="9">
    <location>
        <position position="269"/>
    </location>
    <ligand>
        <name>[4Fe-4S] cluster</name>
        <dbReference type="ChEBI" id="CHEBI:49883"/>
        <label>2</label>
    </ligand>
</feature>
<evidence type="ECO:0000256" key="5">
    <source>
        <dbReference type="ARBA" id="ARBA00022785"/>
    </source>
</evidence>
<dbReference type="NCBIfam" id="TIGR00276">
    <property type="entry name" value="tRNA epoxyqueuosine(34) reductase QueG"/>
    <property type="match status" value="1"/>
</dbReference>
<sequence>MQQGSQVTAKAGGGRLIGEVQAKRGLVMIGAMQEKDSKTNAAGGQTLGQNAYAEMARRIKDWGQELGFAAIGIAGADVSAATPRLMAWLALGRHGEMDYMAKHASLRADPGRLLPGTLSVISARLTYWPEAADAEKVLADRELAYVSRYALGRDYHKTVRQRLQALADRLRGDIAALAPAQPFSCRVFSDSAPVLETELARQSGIAWRGKHTLSLTRGGSWHFLGEIYTNLPLPPDAPIADHCGDCRRCLDVCPTQAIFAPYEVDARRCISYLTIELQGAIPVDLRSLIGNRIYGCDDCQLCCPWNRFAGLGDADFAVRNGLDAMPLAALFAWSEEEFNRRLAGSALRRIGHQRWLRNIAVALGNAPGSPAIVAALASRQDDPSPLVREHVRWALAQHTARGV</sequence>
<dbReference type="PANTHER" id="PTHR30002">
    <property type="entry name" value="EPOXYQUEUOSINE REDUCTASE"/>
    <property type="match status" value="1"/>
</dbReference>
<dbReference type="EMBL" id="FLQX01000101">
    <property type="protein sequence ID" value="SBT05694.1"/>
    <property type="molecule type" value="Genomic_DNA"/>
</dbReference>
<dbReference type="GO" id="GO:0005737">
    <property type="term" value="C:cytoplasm"/>
    <property type="evidence" value="ECO:0007669"/>
    <property type="project" value="UniProtKB-SubCell"/>
</dbReference>
<evidence type="ECO:0000259" key="10">
    <source>
        <dbReference type="PROSITE" id="PS51379"/>
    </source>
</evidence>
<dbReference type="GO" id="GO:0031419">
    <property type="term" value="F:cobalamin binding"/>
    <property type="evidence" value="ECO:0007669"/>
    <property type="project" value="UniProtKB-KW"/>
</dbReference>
<organism evidence="11 12">
    <name type="scientific">Candidatus Accumulibacter aalborgensis</name>
    <dbReference type="NCBI Taxonomy" id="1860102"/>
    <lineage>
        <taxon>Bacteria</taxon>
        <taxon>Pseudomonadati</taxon>
        <taxon>Pseudomonadota</taxon>
        <taxon>Betaproteobacteria</taxon>
        <taxon>Candidatus Accumulibacter</taxon>
    </lineage>
</organism>
<reference evidence="11 12" key="1">
    <citation type="submission" date="2016-06" db="EMBL/GenBank/DDBJ databases">
        <authorList>
            <person name="Kjaerup R.B."/>
            <person name="Dalgaard T.S."/>
            <person name="Juul-Madsen H.R."/>
        </authorList>
    </citation>
    <scope>NUCLEOTIDE SEQUENCE [LARGE SCALE GENOMIC DNA]</scope>
    <source>
        <strain evidence="11">3</strain>
    </source>
</reference>
<comment type="pathway">
    <text evidence="9">tRNA modification; tRNA-queuosine biosynthesis.</text>
</comment>
<keyword evidence="3 9" id="KW-0819">tRNA processing</keyword>
<evidence type="ECO:0000256" key="2">
    <source>
        <dbReference type="ARBA" id="ARBA00022490"/>
    </source>
</evidence>
<dbReference type="SUPFAM" id="SSF54862">
    <property type="entry name" value="4Fe-4S ferredoxins"/>
    <property type="match status" value="1"/>
</dbReference>
<dbReference type="PANTHER" id="PTHR30002:SF4">
    <property type="entry name" value="EPOXYQUEUOSINE REDUCTASE"/>
    <property type="match status" value="1"/>
</dbReference>
<dbReference type="PROSITE" id="PS00198">
    <property type="entry name" value="4FE4S_FER_1"/>
    <property type="match status" value="1"/>
</dbReference>
<dbReference type="UniPathway" id="UPA00392"/>
<keyword evidence="6 9" id="KW-0560">Oxidoreductase</keyword>
<comment type="catalytic activity">
    <reaction evidence="9">
        <text>epoxyqueuosine(34) in tRNA + AH2 = queuosine(34) in tRNA + A + H2O</text>
        <dbReference type="Rhea" id="RHEA:32159"/>
        <dbReference type="Rhea" id="RHEA-COMP:18571"/>
        <dbReference type="Rhea" id="RHEA-COMP:18582"/>
        <dbReference type="ChEBI" id="CHEBI:13193"/>
        <dbReference type="ChEBI" id="CHEBI:15377"/>
        <dbReference type="ChEBI" id="CHEBI:17499"/>
        <dbReference type="ChEBI" id="CHEBI:194431"/>
        <dbReference type="ChEBI" id="CHEBI:194443"/>
        <dbReference type="EC" id="1.17.99.6"/>
    </reaction>
</comment>
<evidence type="ECO:0000313" key="12">
    <source>
        <dbReference type="Proteomes" id="UP000199169"/>
    </source>
</evidence>
<comment type="function">
    <text evidence="9">Catalyzes the conversion of epoxyqueuosine (oQ) to queuosine (Q), which is a hypermodified base found in the wobble positions of tRNA(Asp), tRNA(Asn), tRNA(His) and tRNA(Tyr).</text>
</comment>
<dbReference type="HAMAP" id="MF_00916">
    <property type="entry name" value="QueG"/>
    <property type="match status" value="1"/>
</dbReference>
<keyword evidence="1 9" id="KW-0004">4Fe-4S</keyword>
<feature type="binding site" evidence="9">
    <location>
        <position position="224"/>
    </location>
    <ligand>
        <name>cob(II)alamin</name>
        <dbReference type="ChEBI" id="CHEBI:16304"/>
    </ligand>
</feature>
<dbReference type="InterPro" id="IPR004453">
    <property type="entry name" value="QueG"/>
</dbReference>
<feature type="binding site" evidence="9">
    <location>
        <position position="299"/>
    </location>
    <ligand>
        <name>[4Fe-4S] cluster</name>
        <dbReference type="ChEBI" id="CHEBI:49883"/>
        <label>2</label>
    </ligand>
</feature>
<protein>
    <recommendedName>
        <fullName evidence="9">Epoxyqueuosine reductase</fullName>
        <ecNumber evidence="9">1.17.99.6</ecNumber>
    </recommendedName>
    <alternativeName>
        <fullName evidence="9">Queuosine biosynthesis protein QueG</fullName>
    </alternativeName>
</protein>
<dbReference type="EC" id="1.17.99.6" evidence="9"/>
<dbReference type="InterPro" id="IPR013542">
    <property type="entry name" value="QueG_DUF1730"/>
</dbReference>
<dbReference type="AlphaFoldDB" id="A0A1A8XKI3"/>
<keyword evidence="2 9" id="KW-0963">Cytoplasm</keyword>